<dbReference type="RefSeq" id="WP_154769799.1">
    <property type="nucleotide sequence ID" value="NZ_WLYK01000007.1"/>
</dbReference>
<dbReference type="GO" id="GO:0008168">
    <property type="term" value="F:methyltransferase activity"/>
    <property type="evidence" value="ECO:0007669"/>
    <property type="project" value="UniProtKB-KW"/>
</dbReference>
<dbReference type="CDD" id="cd02440">
    <property type="entry name" value="AdoMet_MTases"/>
    <property type="match status" value="1"/>
</dbReference>
<sequence length="354" mass="39125">MKTGLTQRGRAHFAFLAEMAGWSGRELQKAAAADLATALESVELPENTQAKLKKGYELLEPSAAFAWDRFYTRVSGEHQYVAALEAYEDGVTAIEAEYADQADAGGTLVLDESVAAPKYWTDTEFHLAPGGWEGHPRMGFMIHDYIYDLLFATGGVGAVKPGESFADQRYVTAKEGRKDSYRNILELGVGTGRMASALQRAWPDAQIHGVDLGESELRHAKLIAARNGWKWDLRQAAAEELPYDEGTFDMVAAFILLHEVPVPVAKQIIGEAFRVLEPGGELIIGDVAPYTQQESLFRSVVLDWETDHRCEPFWRGALLIDRGQIFRDAGFVEVEEYGVGPGNYPWVTRGVKPA</sequence>
<reference evidence="2 3" key="1">
    <citation type="submission" date="2019-11" db="EMBL/GenBank/DDBJ databases">
        <authorList>
            <person name="Jiang L.-Q."/>
        </authorList>
    </citation>
    <scope>NUCLEOTIDE SEQUENCE [LARGE SCALE GENOMIC DNA]</scope>
    <source>
        <strain evidence="2 3">YIM 132087</strain>
    </source>
</reference>
<dbReference type="EMBL" id="WLYK01000007">
    <property type="protein sequence ID" value="MTD15780.1"/>
    <property type="molecule type" value="Genomic_DNA"/>
</dbReference>
<evidence type="ECO:0000259" key="1">
    <source>
        <dbReference type="Pfam" id="PF13649"/>
    </source>
</evidence>
<dbReference type="Gene3D" id="3.40.50.150">
    <property type="entry name" value="Vaccinia Virus protein VP39"/>
    <property type="match status" value="1"/>
</dbReference>
<keyword evidence="3" id="KW-1185">Reference proteome</keyword>
<dbReference type="GO" id="GO:0032259">
    <property type="term" value="P:methylation"/>
    <property type="evidence" value="ECO:0007669"/>
    <property type="project" value="UniProtKB-KW"/>
</dbReference>
<keyword evidence="2" id="KW-0808">Transferase</keyword>
<organism evidence="2 3">
    <name type="scientific">Nakamurella alba</name>
    <dbReference type="NCBI Taxonomy" id="2665158"/>
    <lineage>
        <taxon>Bacteria</taxon>
        <taxon>Bacillati</taxon>
        <taxon>Actinomycetota</taxon>
        <taxon>Actinomycetes</taxon>
        <taxon>Nakamurellales</taxon>
        <taxon>Nakamurellaceae</taxon>
        <taxon>Nakamurella</taxon>
    </lineage>
</organism>
<dbReference type="AlphaFoldDB" id="A0A7K1FNX2"/>
<feature type="domain" description="Methyltransferase" evidence="1">
    <location>
        <begin position="184"/>
        <end position="280"/>
    </location>
</feature>
<dbReference type="Pfam" id="PF13649">
    <property type="entry name" value="Methyltransf_25"/>
    <property type="match status" value="1"/>
</dbReference>
<dbReference type="Proteomes" id="UP000460221">
    <property type="component" value="Unassembled WGS sequence"/>
</dbReference>
<accession>A0A7K1FNX2</accession>
<dbReference type="InterPro" id="IPR041698">
    <property type="entry name" value="Methyltransf_25"/>
</dbReference>
<keyword evidence="2" id="KW-0489">Methyltransferase</keyword>
<evidence type="ECO:0000313" key="3">
    <source>
        <dbReference type="Proteomes" id="UP000460221"/>
    </source>
</evidence>
<protein>
    <submittedName>
        <fullName evidence="2">Methyltransferase domain-containing protein</fullName>
    </submittedName>
</protein>
<gene>
    <name evidence="2" type="ORF">GIS00_17740</name>
</gene>
<dbReference type="PANTHER" id="PTHR43591">
    <property type="entry name" value="METHYLTRANSFERASE"/>
    <property type="match status" value="1"/>
</dbReference>
<comment type="caution">
    <text evidence="2">The sequence shown here is derived from an EMBL/GenBank/DDBJ whole genome shotgun (WGS) entry which is preliminary data.</text>
</comment>
<evidence type="ECO:0000313" key="2">
    <source>
        <dbReference type="EMBL" id="MTD15780.1"/>
    </source>
</evidence>
<proteinExistence type="predicted"/>
<dbReference type="SUPFAM" id="SSF53335">
    <property type="entry name" value="S-adenosyl-L-methionine-dependent methyltransferases"/>
    <property type="match status" value="1"/>
</dbReference>
<name>A0A7K1FNX2_9ACTN</name>
<dbReference type="InterPro" id="IPR029063">
    <property type="entry name" value="SAM-dependent_MTases_sf"/>
</dbReference>